<evidence type="ECO:0000313" key="5">
    <source>
        <dbReference type="Proteomes" id="UP000306102"/>
    </source>
</evidence>
<sequence>MDTGGGGGNANSKSPESYDGLHLDHQHHHNHHLFERVRSIGLLFGIIVVTCYMLYPSAYPFQFSPHSSYNQDKGGVKLEKILEKVAMADKTVIITTLNGAWAAPNSIFDVFLESFRIGNETSRFLSHLVVIAVDHYAYDRCLALHPHCYALSTTGLDFSGEASYMTSTYLEIVWRKIDLLHSVLKMGYSFIFTVHPLIFSMSYT</sequence>
<feature type="domain" description="Nucleotide-diphospho-sugar transferase" evidence="3">
    <location>
        <begin position="124"/>
        <end position="193"/>
    </location>
</feature>
<proteinExistence type="predicted"/>
<dbReference type="InterPro" id="IPR044821">
    <property type="entry name" value="At1g28695/At4g15970-like"/>
</dbReference>
<keyword evidence="5" id="KW-1185">Reference proteome</keyword>
<name>A0A4V3WLZ8_CAMSN</name>
<accession>A0A4V3WLZ8</accession>
<dbReference type="PANTHER" id="PTHR46038">
    <property type="entry name" value="EXPRESSED PROTEIN-RELATED"/>
    <property type="match status" value="1"/>
</dbReference>
<dbReference type="PANTHER" id="PTHR46038:SF13">
    <property type="entry name" value="GLYCOSYLTRANSFERASE"/>
    <property type="match status" value="1"/>
</dbReference>
<feature type="region of interest" description="Disordered" evidence="1">
    <location>
        <begin position="1"/>
        <end position="22"/>
    </location>
</feature>
<gene>
    <name evidence="4" type="ORF">TEA_017681</name>
</gene>
<evidence type="ECO:0000259" key="3">
    <source>
        <dbReference type="Pfam" id="PF03407"/>
    </source>
</evidence>
<dbReference type="AlphaFoldDB" id="A0A4V3WLZ8"/>
<dbReference type="Pfam" id="PF03407">
    <property type="entry name" value="Nucleotid_trans"/>
    <property type="match status" value="1"/>
</dbReference>
<protein>
    <recommendedName>
        <fullName evidence="3">Nucleotide-diphospho-sugar transferase domain-containing protein</fullName>
    </recommendedName>
</protein>
<keyword evidence="2" id="KW-0472">Membrane</keyword>
<dbReference type="InterPro" id="IPR005069">
    <property type="entry name" value="Nucl-diP-sugar_transferase"/>
</dbReference>
<dbReference type="EMBL" id="SDRB02010421">
    <property type="protein sequence ID" value="THG06517.1"/>
    <property type="molecule type" value="Genomic_DNA"/>
</dbReference>
<comment type="caution">
    <text evidence="4">The sequence shown here is derived from an EMBL/GenBank/DDBJ whole genome shotgun (WGS) entry which is preliminary data.</text>
</comment>
<evidence type="ECO:0000313" key="4">
    <source>
        <dbReference type="EMBL" id="THG06517.1"/>
    </source>
</evidence>
<dbReference type="Proteomes" id="UP000306102">
    <property type="component" value="Unassembled WGS sequence"/>
</dbReference>
<evidence type="ECO:0000256" key="1">
    <source>
        <dbReference type="SAM" id="MobiDB-lite"/>
    </source>
</evidence>
<evidence type="ECO:0000256" key="2">
    <source>
        <dbReference type="SAM" id="Phobius"/>
    </source>
</evidence>
<feature type="transmembrane region" description="Helical" evidence="2">
    <location>
        <begin position="37"/>
        <end position="55"/>
    </location>
</feature>
<keyword evidence="2" id="KW-1133">Transmembrane helix</keyword>
<keyword evidence="2" id="KW-0812">Transmembrane</keyword>
<reference evidence="4 5" key="1">
    <citation type="journal article" date="2018" name="Proc. Natl. Acad. Sci. U.S.A.">
        <title>Draft genome sequence of Camellia sinensis var. sinensis provides insights into the evolution of the tea genome and tea quality.</title>
        <authorList>
            <person name="Wei C."/>
            <person name="Yang H."/>
            <person name="Wang S."/>
            <person name="Zhao J."/>
            <person name="Liu C."/>
            <person name="Gao L."/>
            <person name="Xia E."/>
            <person name="Lu Y."/>
            <person name="Tai Y."/>
            <person name="She G."/>
            <person name="Sun J."/>
            <person name="Cao H."/>
            <person name="Tong W."/>
            <person name="Gao Q."/>
            <person name="Li Y."/>
            <person name="Deng W."/>
            <person name="Jiang X."/>
            <person name="Wang W."/>
            <person name="Chen Q."/>
            <person name="Zhang S."/>
            <person name="Li H."/>
            <person name="Wu J."/>
            <person name="Wang P."/>
            <person name="Li P."/>
            <person name="Shi C."/>
            <person name="Zheng F."/>
            <person name="Jian J."/>
            <person name="Huang B."/>
            <person name="Shan D."/>
            <person name="Shi M."/>
            <person name="Fang C."/>
            <person name="Yue Y."/>
            <person name="Li F."/>
            <person name="Li D."/>
            <person name="Wei S."/>
            <person name="Han B."/>
            <person name="Jiang C."/>
            <person name="Yin Y."/>
            <person name="Xia T."/>
            <person name="Zhang Z."/>
            <person name="Bennetzen J.L."/>
            <person name="Zhao S."/>
            <person name="Wan X."/>
        </authorList>
    </citation>
    <scope>NUCLEOTIDE SEQUENCE [LARGE SCALE GENOMIC DNA]</scope>
    <source>
        <strain evidence="5">cv. Shuchazao</strain>
        <tissue evidence="4">Leaf</tissue>
    </source>
</reference>
<organism evidence="4 5">
    <name type="scientific">Camellia sinensis var. sinensis</name>
    <name type="common">China tea</name>
    <dbReference type="NCBI Taxonomy" id="542762"/>
    <lineage>
        <taxon>Eukaryota</taxon>
        <taxon>Viridiplantae</taxon>
        <taxon>Streptophyta</taxon>
        <taxon>Embryophyta</taxon>
        <taxon>Tracheophyta</taxon>
        <taxon>Spermatophyta</taxon>
        <taxon>Magnoliopsida</taxon>
        <taxon>eudicotyledons</taxon>
        <taxon>Gunneridae</taxon>
        <taxon>Pentapetalae</taxon>
        <taxon>asterids</taxon>
        <taxon>Ericales</taxon>
        <taxon>Theaceae</taxon>
        <taxon>Camellia</taxon>
    </lineage>
</organism>